<dbReference type="PANTHER" id="PTHR17408:SF0">
    <property type="entry name" value="HISTONE RNA HAIRPIN-BINDING PROTEIN"/>
    <property type="match status" value="1"/>
</dbReference>
<feature type="compositionally biased region" description="Low complexity" evidence="3">
    <location>
        <begin position="136"/>
        <end position="145"/>
    </location>
</feature>
<sequence length="231" mass="26935">MEIDTHTSCDLMTEEDDALLNEAICMGSNAFRETIESNKEDAKKQNYFEIKRPEPTIKSMTHVDYDQGNGEDVSSNVEAINKSESIVNRTNKTNGVKHGNDIKDKSEDLNSFRKRPRENQMNNEDIKTFRTRRCSDSSSTTNSSDSNRKPIEYETDPRVLARRQKEIDYGKNTIGYDRYIQAVPKEKRTREHPRTPPKYIKYSRRGWDGMIKLWRKQLHLWDPPQDGNNAN</sequence>
<evidence type="ECO:0000256" key="1">
    <source>
        <dbReference type="ARBA" id="ARBA00006151"/>
    </source>
</evidence>
<feature type="compositionally biased region" description="Basic and acidic residues" evidence="3">
    <location>
        <begin position="146"/>
        <end position="159"/>
    </location>
</feature>
<gene>
    <name evidence="5" type="ORF">XYLVIOL_LOCUS2860</name>
</gene>
<dbReference type="InterPro" id="IPR026502">
    <property type="entry name" value="SLBP1/SLBP2"/>
</dbReference>
<keyword evidence="2" id="KW-0694">RNA-binding</keyword>
<evidence type="ECO:0000256" key="3">
    <source>
        <dbReference type="SAM" id="MobiDB-lite"/>
    </source>
</evidence>
<dbReference type="EMBL" id="CAXAJV020001288">
    <property type="protein sequence ID" value="CAL7937694.1"/>
    <property type="molecule type" value="Genomic_DNA"/>
</dbReference>
<feature type="compositionally biased region" description="Basic and acidic residues" evidence="3">
    <location>
        <begin position="98"/>
        <end position="111"/>
    </location>
</feature>
<name>A0ABP1NCP7_XYLVO</name>
<feature type="region of interest" description="Disordered" evidence="3">
    <location>
        <begin position="88"/>
        <end position="159"/>
    </location>
</feature>
<keyword evidence="6" id="KW-1185">Reference proteome</keyword>
<organism evidence="5 6">
    <name type="scientific">Xylocopa violacea</name>
    <name type="common">Violet carpenter bee</name>
    <name type="synonym">Apis violacea</name>
    <dbReference type="NCBI Taxonomy" id="135666"/>
    <lineage>
        <taxon>Eukaryota</taxon>
        <taxon>Metazoa</taxon>
        <taxon>Ecdysozoa</taxon>
        <taxon>Arthropoda</taxon>
        <taxon>Hexapoda</taxon>
        <taxon>Insecta</taxon>
        <taxon>Pterygota</taxon>
        <taxon>Neoptera</taxon>
        <taxon>Endopterygota</taxon>
        <taxon>Hymenoptera</taxon>
        <taxon>Apocrita</taxon>
        <taxon>Aculeata</taxon>
        <taxon>Apoidea</taxon>
        <taxon>Anthophila</taxon>
        <taxon>Apidae</taxon>
        <taxon>Xylocopa</taxon>
        <taxon>Xylocopa</taxon>
    </lineage>
</organism>
<dbReference type="PANTHER" id="PTHR17408">
    <property type="entry name" value="HISTONE RNA HAIRPIN-BINDING PROTEIN"/>
    <property type="match status" value="1"/>
</dbReference>
<evidence type="ECO:0000259" key="4">
    <source>
        <dbReference type="Pfam" id="PF15247"/>
    </source>
</evidence>
<proteinExistence type="inferred from homology"/>
<comment type="caution">
    <text evidence="5">The sequence shown here is derived from an EMBL/GenBank/DDBJ whole genome shotgun (WGS) entry which is preliminary data.</text>
</comment>
<dbReference type="Gene3D" id="1.10.8.1120">
    <property type="entry name" value="Histone RNA hairpin-binding protein RNA-binding domain"/>
    <property type="match status" value="1"/>
</dbReference>
<evidence type="ECO:0000256" key="2">
    <source>
        <dbReference type="ARBA" id="ARBA00022884"/>
    </source>
</evidence>
<reference evidence="5 6" key="1">
    <citation type="submission" date="2024-08" db="EMBL/GenBank/DDBJ databases">
        <authorList>
            <person name="Will J Nash"/>
            <person name="Angela Man"/>
            <person name="Seanna McTaggart"/>
            <person name="Kendall Baker"/>
            <person name="Tom Barker"/>
            <person name="Leah Catchpole"/>
            <person name="Alex Durrant"/>
            <person name="Karim Gharbi"/>
            <person name="Naomi Irish"/>
            <person name="Gemy Kaithakottil"/>
            <person name="Debby Ku"/>
            <person name="Aaliyah Providence"/>
            <person name="Felix Shaw"/>
            <person name="David Swarbreck"/>
            <person name="Chris Watkins"/>
            <person name="Ann M. McCartney"/>
            <person name="Giulio Formenti"/>
            <person name="Alice Mouton"/>
            <person name="Noel Vella"/>
            <person name="Bjorn M von Reumont"/>
            <person name="Adriana Vella"/>
            <person name="Wilfried Haerty"/>
        </authorList>
    </citation>
    <scope>NUCLEOTIDE SEQUENCE [LARGE SCALE GENOMIC DNA]</scope>
</reference>
<dbReference type="InterPro" id="IPR029344">
    <property type="entry name" value="SLBP_RNA_bind"/>
</dbReference>
<comment type="similarity">
    <text evidence="1">Belongs to the SLBP family.</text>
</comment>
<dbReference type="Proteomes" id="UP001642520">
    <property type="component" value="Unassembled WGS sequence"/>
</dbReference>
<dbReference type="InterPro" id="IPR038294">
    <property type="entry name" value="SLBP_RNA_bind_sf"/>
</dbReference>
<dbReference type="Pfam" id="PF15247">
    <property type="entry name" value="SLBP_RNA_bind"/>
    <property type="match status" value="1"/>
</dbReference>
<feature type="domain" description="Histone RNA hairpin-binding protein RNA-binding" evidence="4">
    <location>
        <begin position="155"/>
        <end position="223"/>
    </location>
</feature>
<evidence type="ECO:0000313" key="6">
    <source>
        <dbReference type="Proteomes" id="UP001642520"/>
    </source>
</evidence>
<protein>
    <recommendedName>
        <fullName evidence="4">Histone RNA hairpin-binding protein RNA-binding domain-containing protein</fullName>
    </recommendedName>
</protein>
<evidence type="ECO:0000313" key="5">
    <source>
        <dbReference type="EMBL" id="CAL7937694.1"/>
    </source>
</evidence>
<accession>A0ABP1NCP7</accession>